<evidence type="ECO:0000313" key="1">
    <source>
        <dbReference type="EMBL" id="NYZ61280.1"/>
    </source>
</evidence>
<accession>A0A7Z0TX00</accession>
<dbReference type="InterPro" id="IPR011256">
    <property type="entry name" value="Reg_factor_effector_dom_sf"/>
</dbReference>
<keyword evidence="2" id="KW-1185">Reference proteome</keyword>
<dbReference type="Gene3D" id="3.30.530.20">
    <property type="match status" value="1"/>
</dbReference>
<sequence>MTRLLELLISCVIVAVLFLVVAVLLPSSRTLTESVETNRRQSIVFDTINSVRRFDDWSAIPRYDPAVDLRTSGPDAGVGARIEYSSDDKRVGQGSWEIVESVPDTRVVYALENAQRGNNKRMTFSLRPTGRNNRNIEITQTYNVDYGWDLLGRFAGLYVSRNVGDDMKLGLGQMSNMLASVPNVDYRVEGSTLTDLAAVDRPAENLLLVSAGGVERNNQAIQDSMKANLEWINRTMAANNLEAAGPIRIITTELGRETYNFDIALPVRKRGAGAAAAPAAGDAGDGQAETAPVAVATTAAPELTGLELLGPVKYLRTEPGRAAKANYRGFMAELDNVRNAVRAWALTQGYEVTDRPYEFYRNGIDAAFSENGEFEVYWTLRAQ</sequence>
<gene>
    <name evidence="1" type="ORF">H0E82_00685</name>
</gene>
<proteinExistence type="predicted"/>
<organism evidence="1 2">
    <name type="scientific">Luteimonas deserti</name>
    <dbReference type="NCBI Taxonomy" id="2752306"/>
    <lineage>
        <taxon>Bacteria</taxon>
        <taxon>Pseudomonadati</taxon>
        <taxon>Pseudomonadota</taxon>
        <taxon>Gammaproteobacteria</taxon>
        <taxon>Lysobacterales</taxon>
        <taxon>Lysobacteraceae</taxon>
        <taxon>Luteimonas</taxon>
    </lineage>
</organism>
<dbReference type="InterPro" id="IPR023393">
    <property type="entry name" value="START-like_dom_sf"/>
</dbReference>
<dbReference type="RefSeq" id="WP_180543054.1">
    <property type="nucleotide sequence ID" value="NZ_JACCJZ010000002.1"/>
</dbReference>
<protein>
    <submittedName>
        <fullName evidence="1">SRPBCC family protein</fullName>
    </submittedName>
</protein>
<dbReference type="AlphaFoldDB" id="A0A7Z0TX00"/>
<evidence type="ECO:0000313" key="2">
    <source>
        <dbReference type="Proteomes" id="UP000589896"/>
    </source>
</evidence>
<dbReference type="SUPFAM" id="SSF55136">
    <property type="entry name" value="Probable bacterial effector-binding domain"/>
    <property type="match status" value="1"/>
</dbReference>
<dbReference type="Proteomes" id="UP000589896">
    <property type="component" value="Unassembled WGS sequence"/>
</dbReference>
<dbReference type="SUPFAM" id="SSF55961">
    <property type="entry name" value="Bet v1-like"/>
    <property type="match status" value="1"/>
</dbReference>
<name>A0A7Z0TX00_9GAMM</name>
<dbReference type="EMBL" id="JACCJZ010000002">
    <property type="protein sequence ID" value="NYZ61280.1"/>
    <property type="molecule type" value="Genomic_DNA"/>
</dbReference>
<comment type="caution">
    <text evidence="1">The sequence shown here is derived from an EMBL/GenBank/DDBJ whole genome shotgun (WGS) entry which is preliminary data.</text>
</comment>
<dbReference type="Gene3D" id="3.20.80.10">
    <property type="entry name" value="Regulatory factor, effector binding domain"/>
    <property type="match status" value="1"/>
</dbReference>
<reference evidence="1 2" key="1">
    <citation type="submission" date="2020-07" db="EMBL/GenBank/DDBJ databases">
        <title>isolation of Luteimonas sp. SJ-16.</title>
        <authorList>
            <person name="Huang X.-X."/>
            <person name="Xu L."/>
            <person name="Sun J.-Q."/>
        </authorList>
    </citation>
    <scope>NUCLEOTIDE SEQUENCE [LARGE SCALE GENOMIC DNA]</scope>
    <source>
        <strain evidence="1 2">SJ-16</strain>
    </source>
</reference>